<evidence type="ECO:0000256" key="3">
    <source>
        <dbReference type="ARBA" id="ARBA00023295"/>
    </source>
</evidence>
<evidence type="ECO:0000259" key="5">
    <source>
        <dbReference type="PROSITE" id="PS51764"/>
    </source>
</evidence>
<dbReference type="SUPFAM" id="SSF49785">
    <property type="entry name" value="Galactose-binding domain-like"/>
    <property type="match status" value="1"/>
</dbReference>
<organism evidence="6 7">
    <name type="scientific">Streptomyces lycii</name>
    <dbReference type="NCBI Taxonomy" id="2654337"/>
    <lineage>
        <taxon>Bacteria</taxon>
        <taxon>Bacillati</taxon>
        <taxon>Actinomycetota</taxon>
        <taxon>Actinomycetes</taxon>
        <taxon>Kitasatosporales</taxon>
        <taxon>Streptomycetaceae</taxon>
        <taxon>Streptomyces</taxon>
    </lineage>
</organism>
<feature type="active site" description="Proton donor" evidence="4">
    <location>
        <position position="224"/>
    </location>
</feature>
<dbReference type="InterPro" id="IPR013783">
    <property type="entry name" value="Ig-like_fold"/>
</dbReference>
<dbReference type="InterPro" id="IPR008979">
    <property type="entry name" value="Galactose-bd-like_sf"/>
</dbReference>
<dbReference type="PANTHER" id="PTHR40079">
    <property type="entry name" value="MANNAN ENDO-1,4-BETA-MANNOSIDASE E-RELATED"/>
    <property type="match status" value="1"/>
</dbReference>
<proteinExistence type="inferred from homology"/>
<keyword evidence="3 4" id="KW-0326">Glycosidase</keyword>
<dbReference type="Pfam" id="PF02156">
    <property type="entry name" value="Glyco_hydro_26"/>
    <property type="match status" value="1"/>
</dbReference>
<dbReference type="Gene3D" id="3.20.20.80">
    <property type="entry name" value="Glycosidases"/>
    <property type="match status" value="1"/>
</dbReference>
<comment type="caution">
    <text evidence="6">The sequence shown here is derived from an EMBL/GenBank/DDBJ whole genome shotgun (WGS) entry which is preliminary data.</text>
</comment>
<dbReference type="InterPro" id="IPR005087">
    <property type="entry name" value="CBM11"/>
</dbReference>
<reference evidence="6 7" key="1">
    <citation type="submission" date="2019-10" db="EMBL/GenBank/DDBJ databases">
        <title>Streptomyces tenebrisbrunneis sp.nov., an endogenous actinomycete isolated from of Lycium ruthenicum.</title>
        <authorList>
            <person name="Ma L."/>
        </authorList>
    </citation>
    <scope>NUCLEOTIDE SEQUENCE [LARGE SCALE GENOMIC DNA]</scope>
    <source>
        <strain evidence="6 7">TRM 66187</strain>
    </source>
</reference>
<gene>
    <name evidence="6" type="ORF">GCU69_03925</name>
</gene>
<keyword evidence="7" id="KW-1185">Reference proteome</keyword>
<dbReference type="Proteomes" id="UP000621266">
    <property type="component" value="Unassembled WGS sequence"/>
</dbReference>
<comment type="similarity">
    <text evidence="1 4">Belongs to the glycosyl hydrolase 26 family.</text>
</comment>
<dbReference type="PRINTS" id="PR00739">
    <property type="entry name" value="GLHYDRLASE26"/>
</dbReference>
<feature type="active site" description="Nucleophile" evidence="4">
    <location>
        <position position="332"/>
    </location>
</feature>
<feature type="domain" description="GH26" evidence="5">
    <location>
        <begin position="63"/>
        <end position="413"/>
    </location>
</feature>
<dbReference type="InterPro" id="IPR022790">
    <property type="entry name" value="GH26_dom"/>
</dbReference>
<dbReference type="PANTHER" id="PTHR40079:SF4">
    <property type="entry name" value="GH26 DOMAIN-CONTAINING PROTEIN-RELATED"/>
    <property type="match status" value="1"/>
</dbReference>
<dbReference type="InterPro" id="IPR017853">
    <property type="entry name" value="GH"/>
</dbReference>
<evidence type="ECO:0000256" key="1">
    <source>
        <dbReference type="ARBA" id="ARBA00007754"/>
    </source>
</evidence>
<sequence length="699" mass="77081">MHRRSFSPSGRWQGAVAAFAAAAAAVVGLGVLTPVAAADSGPADGRHHGKPKTVRIVDPDATPETRSLFSYLRDQQGKGILFGHQQDTEFGVTFDESAETDGFRSDVEAGVGDHPAVFGWDVGHDGWGSAPGEPTPEENFEHTVELIERADRIGGIHTVTAHMDNFVTGGDFYDTDGNVVERILPGGDHHAAFNAYLDRVAKLAHAADDKDGNPIPMVFRPFHENSGSWFWWGAAHASPSEFTELFRYTVEYLRDTKDVHNFLYSYSPGGSYGGTDDVYMRTYPGDAFVDVLGYDNYDDSGASQQWLDGVVADLGMIARIAEERGKVSAFTEFGISGALKPNGGNSELRWYTKVLDAIAADPDASRSAWMLTWVNFGTEQFFVPYPATADEEEHELLPDFRDFHARPASVFSAELDRRDVYDRRVRARDHEPYLHIVSPTDNQRITTPEATVRVRLSDSAQPHEVHYTVGDDPARRPLRYDRDTGYHTGIWEIGAENLDNTVTELTVTAELRGPGRRRLELTNRIVLGEKPPLPPGVVDDFEGHADDVALRAEYSPYGTNTISLSQDPRGGGENALKFDYDFTYQTYTGIGKRIEGDWSAYDSFSLWLRPDGSDHKLVLQLVAGGVAYEAYPSMAGTEAGEVTIPFADFRPAPWDTENAGRRISGEDLRNLSQFNVFVNQAEGGTTTAGSFHVDDLRAH</sequence>
<dbReference type="Gene3D" id="2.60.40.10">
    <property type="entry name" value="Immunoglobulins"/>
    <property type="match status" value="1"/>
</dbReference>
<accession>A0ABQ7FNF5</accession>
<dbReference type="EMBL" id="WHPN01000076">
    <property type="protein sequence ID" value="KAF4410454.1"/>
    <property type="molecule type" value="Genomic_DNA"/>
</dbReference>
<dbReference type="RefSeq" id="WP_156205125.1">
    <property type="nucleotide sequence ID" value="NZ_WHPN01000076.1"/>
</dbReference>
<dbReference type="Pfam" id="PF03425">
    <property type="entry name" value="CBM_11"/>
    <property type="match status" value="1"/>
</dbReference>
<evidence type="ECO:0000313" key="7">
    <source>
        <dbReference type="Proteomes" id="UP000621266"/>
    </source>
</evidence>
<dbReference type="SUPFAM" id="SSF51445">
    <property type="entry name" value="(Trans)glycosidases"/>
    <property type="match status" value="1"/>
</dbReference>
<dbReference type="Gene3D" id="2.60.120.430">
    <property type="entry name" value="Galactose-binding lectin"/>
    <property type="match status" value="1"/>
</dbReference>
<dbReference type="PROSITE" id="PS51764">
    <property type="entry name" value="GH26"/>
    <property type="match status" value="1"/>
</dbReference>
<protein>
    <submittedName>
        <fullName evidence="6">Alpha-mannosidase</fullName>
    </submittedName>
</protein>
<keyword evidence="2 4" id="KW-0378">Hydrolase</keyword>
<evidence type="ECO:0000256" key="4">
    <source>
        <dbReference type="PROSITE-ProRule" id="PRU01100"/>
    </source>
</evidence>
<dbReference type="InterPro" id="IPR000805">
    <property type="entry name" value="Glyco_hydro_26"/>
</dbReference>
<name>A0ABQ7FNF5_9ACTN</name>
<evidence type="ECO:0000256" key="2">
    <source>
        <dbReference type="ARBA" id="ARBA00022801"/>
    </source>
</evidence>
<evidence type="ECO:0000313" key="6">
    <source>
        <dbReference type="EMBL" id="KAF4410454.1"/>
    </source>
</evidence>